<gene>
    <name evidence="1" type="ORF">GFSPODELE1_LOCUS3642</name>
</gene>
<reference evidence="2" key="1">
    <citation type="submission" date="2024-04" db="EMBL/GenBank/DDBJ databases">
        <authorList>
            <person name="Shaw F."/>
            <person name="Minotto A."/>
        </authorList>
    </citation>
    <scope>NUCLEOTIDE SEQUENCE [LARGE SCALE GENOMIC DNA]</scope>
</reference>
<proteinExistence type="predicted"/>
<keyword evidence="2" id="KW-1185">Reference proteome</keyword>
<evidence type="ECO:0000313" key="2">
    <source>
        <dbReference type="Proteomes" id="UP001497453"/>
    </source>
</evidence>
<accession>A0ABP1D4Y1</accession>
<sequence>MSMQRCFYYIKPRYKALNNRRCPNFPHRLHSTTKSPVDTDAHGIPVRPTWSVNQLLTSYPKPTISPSTLERLHVLSALVPPAEGTEEHKQLSAEMENLVKLVEAVKLVDTSGVDKTRLSKSESVPDGRIWAEGTGIDLSGEVSVSETESPSGRVLLNHAARTENGMYVVDTDRRKKFVLPISMTINV</sequence>
<dbReference type="Proteomes" id="UP001497453">
    <property type="component" value="Chromosome 2"/>
</dbReference>
<organism evidence="1 2">
    <name type="scientific">Somion occarium</name>
    <dbReference type="NCBI Taxonomy" id="3059160"/>
    <lineage>
        <taxon>Eukaryota</taxon>
        <taxon>Fungi</taxon>
        <taxon>Dikarya</taxon>
        <taxon>Basidiomycota</taxon>
        <taxon>Agaricomycotina</taxon>
        <taxon>Agaricomycetes</taxon>
        <taxon>Polyporales</taxon>
        <taxon>Cerrenaceae</taxon>
        <taxon>Somion</taxon>
    </lineage>
</organism>
<dbReference type="EMBL" id="OZ037945">
    <property type="protein sequence ID" value="CAL1701547.1"/>
    <property type="molecule type" value="Genomic_DNA"/>
</dbReference>
<evidence type="ECO:0000313" key="1">
    <source>
        <dbReference type="EMBL" id="CAL1701547.1"/>
    </source>
</evidence>
<name>A0ABP1D4Y1_9APHY</name>
<protein>
    <submittedName>
        <fullName evidence="1">Uncharacterized protein</fullName>
    </submittedName>
</protein>